<dbReference type="OrthoDB" id="2861623at2759"/>
<name>A0A2G8SPF3_9APHY</name>
<evidence type="ECO:0000256" key="5">
    <source>
        <dbReference type="ARBA" id="ARBA00023239"/>
    </source>
</evidence>
<evidence type="ECO:0000256" key="6">
    <source>
        <dbReference type="RuleBase" id="RU366034"/>
    </source>
</evidence>
<dbReference type="PANTHER" id="PTHR35201">
    <property type="entry name" value="TERPENE SYNTHASE"/>
    <property type="match status" value="1"/>
</dbReference>
<evidence type="ECO:0000256" key="4">
    <source>
        <dbReference type="ARBA" id="ARBA00022842"/>
    </source>
</evidence>
<gene>
    <name evidence="7" type="ORF">GSI_02358</name>
</gene>
<accession>A0A2G8SPF3</accession>
<sequence length="400" mass="44276">MERAPQSFLLPDLFAYCQYPLGMNVHCASVAHASEEWLLAEAKFNAKRRSSFRRLGAGKLTAICYPDTDATRLRDVNDFLNFLFTLDDWSDEFTDKDTVGLAGCVMGAFRDPDGFRAQKAAGKLAKSFFGRFRRTAGPGCTRRFIEGMDLFFRAVAQQARDRARGDVPSLEEYIALRADTSGCKPCFALIEYAAGIDLPDDVAADPAIRALEDAANAHISWSNDLFSYKVEQARGDMHNMVQVVMRRHNLSLQAAVDYVGDLTNSSILRFEQDRRNLPSWGEKIDRDVALYVQGLQDWMAGALHWSFSDSARYFGSEGELVKKTRVVVVRPRASGAGAAQPHPAHAHAQGGLSGSLSNGELAPRKGWASFLMRYACIPARGRRPRGCCPSSSRDRACKEA</sequence>
<dbReference type="PANTHER" id="PTHR35201:SF4">
    <property type="entry name" value="BETA-PINACENE SYNTHASE-RELATED"/>
    <property type="match status" value="1"/>
</dbReference>
<keyword evidence="4 6" id="KW-0460">Magnesium</keyword>
<dbReference type="Proteomes" id="UP000230002">
    <property type="component" value="Unassembled WGS sequence"/>
</dbReference>
<comment type="similarity">
    <text evidence="2 6">Belongs to the terpene synthase family.</text>
</comment>
<dbReference type="GO" id="GO:0008299">
    <property type="term" value="P:isoprenoid biosynthetic process"/>
    <property type="evidence" value="ECO:0007669"/>
    <property type="project" value="UniProtKB-ARBA"/>
</dbReference>
<keyword evidence="3 6" id="KW-0479">Metal-binding</keyword>
<evidence type="ECO:0000313" key="7">
    <source>
        <dbReference type="EMBL" id="PIL35630.1"/>
    </source>
</evidence>
<dbReference type="InterPro" id="IPR008949">
    <property type="entry name" value="Isoprenoid_synthase_dom_sf"/>
</dbReference>
<dbReference type="GO" id="GO:0010333">
    <property type="term" value="F:terpene synthase activity"/>
    <property type="evidence" value="ECO:0007669"/>
    <property type="project" value="InterPro"/>
</dbReference>
<dbReference type="SFLD" id="SFLDS00005">
    <property type="entry name" value="Isoprenoid_Synthase_Type_I"/>
    <property type="match status" value="1"/>
</dbReference>
<dbReference type="GO" id="GO:0046872">
    <property type="term" value="F:metal ion binding"/>
    <property type="evidence" value="ECO:0007669"/>
    <property type="project" value="UniProtKB-KW"/>
</dbReference>
<dbReference type="Gene3D" id="1.10.600.10">
    <property type="entry name" value="Farnesyl Diphosphate Synthase"/>
    <property type="match status" value="1"/>
</dbReference>
<dbReference type="SUPFAM" id="SSF48576">
    <property type="entry name" value="Terpenoid synthases"/>
    <property type="match status" value="1"/>
</dbReference>
<dbReference type="EMBL" id="AYKW01000003">
    <property type="protein sequence ID" value="PIL35630.1"/>
    <property type="molecule type" value="Genomic_DNA"/>
</dbReference>
<dbReference type="STRING" id="1077348.A0A2G8SPF3"/>
<dbReference type="Pfam" id="PF19086">
    <property type="entry name" value="Terpene_syn_C_2"/>
    <property type="match status" value="1"/>
</dbReference>
<dbReference type="AlphaFoldDB" id="A0A2G8SPF3"/>
<dbReference type="SMR" id="A0A2G8SPF3"/>
<protein>
    <recommendedName>
        <fullName evidence="6">Terpene synthase</fullName>
        <ecNumber evidence="6">4.2.3.-</ecNumber>
    </recommendedName>
</protein>
<evidence type="ECO:0000313" key="8">
    <source>
        <dbReference type="Proteomes" id="UP000230002"/>
    </source>
</evidence>
<proteinExistence type="inferred from homology"/>
<keyword evidence="8" id="KW-1185">Reference proteome</keyword>
<comment type="caution">
    <text evidence="7">The sequence shown here is derived from an EMBL/GenBank/DDBJ whole genome shotgun (WGS) entry which is preliminary data.</text>
</comment>
<evidence type="ECO:0000256" key="2">
    <source>
        <dbReference type="ARBA" id="ARBA00006333"/>
    </source>
</evidence>
<evidence type="ECO:0000256" key="3">
    <source>
        <dbReference type="ARBA" id="ARBA00022723"/>
    </source>
</evidence>
<organism evidence="7 8">
    <name type="scientific">Ganoderma sinense ZZ0214-1</name>
    <dbReference type="NCBI Taxonomy" id="1077348"/>
    <lineage>
        <taxon>Eukaryota</taxon>
        <taxon>Fungi</taxon>
        <taxon>Dikarya</taxon>
        <taxon>Basidiomycota</taxon>
        <taxon>Agaricomycotina</taxon>
        <taxon>Agaricomycetes</taxon>
        <taxon>Polyporales</taxon>
        <taxon>Polyporaceae</taxon>
        <taxon>Ganoderma</taxon>
    </lineage>
</organism>
<dbReference type="InterPro" id="IPR034686">
    <property type="entry name" value="Terpene_cyclase-like_2"/>
</dbReference>
<comment type="cofactor">
    <cofactor evidence="1 6">
        <name>Mg(2+)</name>
        <dbReference type="ChEBI" id="CHEBI:18420"/>
    </cofactor>
</comment>
<keyword evidence="5 6" id="KW-0456">Lyase</keyword>
<reference evidence="7 8" key="1">
    <citation type="journal article" date="2015" name="Sci. Rep.">
        <title>Chromosome-level genome map provides insights into diverse defense mechanisms in the medicinal fungus Ganoderma sinense.</title>
        <authorList>
            <person name="Zhu Y."/>
            <person name="Xu J."/>
            <person name="Sun C."/>
            <person name="Zhou S."/>
            <person name="Xu H."/>
            <person name="Nelson D.R."/>
            <person name="Qian J."/>
            <person name="Song J."/>
            <person name="Luo H."/>
            <person name="Xiang L."/>
            <person name="Li Y."/>
            <person name="Xu Z."/>
            <person name="Ji A."/>
            <person name="Wang L."/>
            <person name="Lu S."/>
            <person name="Hayward A."/>
            <person name="Sun W."/>
            <person name="Li X."/>
            <person name="Schwartz D.C."/>
            <person name="Wang Y."/>
            <person name="Chen S."/>
        </authorList>
    </citation>
    <scope>NUCLEOTIDE SEQUENCE [LARGE SCALE GENOMIC DNA]</scope>
    <source>
        <strain evidence="7 8">ZZ0214-1</strain>
    </source>
</reference>
<dbReference type="EC" id="4.2.3.-" evidence="6"/>
<dbReference type="SFLD" id="SFLDG01020">
    <property type="entry name" value="Terpene_Cyclase_Like_2"/>
    <property type="match status" value="1"/>
</dbReference>
<evidence type="ECO:0000256" key="1">
    <source>
        <dbReference type="ARBA" id="ARBA00001946"/>
    </source>
</evidence>